<evidence type="ECO:0000256" key="9">
    <source>
        <dbReference type="SAM" id="MobiDB-lite"/>
    </source>
</evidence>
<reference evidence="11" key="1">
    <citation type="submission" date="2022-01" db="EMBL/GenBank/DDBJ databases">
        <title>Genome Sequence Resource for Two Populations of Ditylenchus destructor, the Migratory Endoparasitic Phytonematode.</title>
        <authorList>
            <person name="Zhang H."/>
            <person name="Lin R."/>
            <person name="Xie B."/>
        </authorList>
    </citation>
    <scope>NUCLEOTIDE SEQUENCE</scope>
    <source>
        <strain evidence="11">BazhouSP</strain>
    </source>
</reference>
<gene>
    <name evidence="11" type="ORF">DdX_01289</name>
</gene>
<dbReference type="InterPro" id="IPR014898">
    <property type="entry name" value="Znf_C2H2_LYAR"/>
</dbReference>
<keyword evidence="4 8" id="KW-0863">Zinc-finger</keyword>
<keyword evidence="3" id="KW-0677">Repeat</keyword>
<proteinExistence type="predicted"/>
<dbReference type="PANTHER" id="PTHR13100">
    <property type="entry name" value="CELL GROWTH-REGULATING NUCLEOLAR PROTEIN LYAR"/>
    <property type="match status" value="1"/>
</dbReference>
<dbReference type="EMBL" id="JAKKPZ010000001">
    <property type="protein sequence ID" value="KAI1729070.1"/>
    <property type="molecule type" value="Genomic_DNA"/>
</dbReference>
<dbReference type="InterPro" id="IPR039999">
    <property type="entry name" value="LYAR"/>
</dbReference>
<evidence type="ECO:0000256" key="8">
    <source>
        <dbReference type="PROSITE-ProRule" id="PRU01145"/>
    </source>
</evidence>
<evidence type="ECO:0000256" key="6">
    <source>
        <dbReference type="ARBA" id="ARBA00023054"/>
    </source>
</evidence>
<dbReference type="Proteomes" id="UP001201812">
    <property type="component" value="Unassembled WGS sequence"/>
</dbReference>
<evidence type="ECO:0000256" key="1">
    <source>
        <dbReference type="ARBA" id="ARBA00004123"/>
    </source>
</evidence>
<comment type="caution">
    <text evidence="11">The sequence shown here is derived from an EMBL/GenBank/DDBJ whole genome shotgun (WGS) entry which is preliminary data.</text>
</comment>
<dbReference type="InterPro" id="IPR036236">
    <property type="entry name" value="Znf_C2H2_sf"/>
</dbReference>
<dbReference type="Pfam" id="PF08790">
    <property type="entry name" value="zf-LYAR"/>
    <property type="match status" value="1"/>
</dbReference>
<dbReference type="Gene3D" id="1.10.10.2100">
    <property type="match status" value="1"/>
</dbReference>
<evidence type="ECO:0000256" key="2">
    <source>
        <dbReference type="ARBA" id="ARBA00022723"/>
    </source>
</evidence>
<dbReference type="PROSITE" id="PS51804">
    <property type="entry name" value="ZF_C2HC_LYAR"/>
    <property type="match status" value="2"/>
</dbReference>
<dbReference type="FunFam" id="1.10.10.2100:FF:000002">
    <property type="entry name" value="cell growth-regulating nucleolar protein-like"/>
    <property type="match status" value="1"/>
</dbReference>
<feature type="compositionally biased region" description="Polar residues" evidence="9">
    <location>
        <begin position="147"/>
        <end position="157"/>
    </location>
</feature>
<dbReference type="GO" id="GO:0003677">
    <property type="term" value="F:DNA binding"/>
    <property type="evidence" value="ECO:0007669"/>
    <property type="project" value="InterPro"/>
</dbReference>
<comment type="subcellular location">
    <subcellularLocation>
        <location evidence="1">Nucleus</location>
    </subcellularLocation>
</comment>
<evidence type="ECO:0000256" key="4">
    <source>
        <dbReference type="ARBA" id="ARBA00022771"/>
    </source>
</evidence>
<accession>A0AAD4NLI7</accession>
<dbReference type="PANTHER" id="PTHR13100:SF10">
    <property type="entry name" value="CELL GROWTH-REGULATING NUCLEOLAR PROTEIN"/>
    <property type="match status" value="1"/>
</dbReference>
<name>A0AAD4NLI7_9BILA</name>
<keyword evidence="2" id="KW-0479">Metal-binding</keyword>
<evidence type="ECO:0000259" key="10">
    <source>
        <dbReference type="Pfam" id="PF08790"/>
    </source>
</evidence>
<dbReference type="GO" id="GO:0000122">
    <property type="term" value="P:negative regulation of transcription by RNA polymerase II"/>
    <property type="evidence" value="ECO:0007669"/>
    <property type="project" value="TreeGrafter"/>
</dbReference>
<evidence type="ECO:0000313" key="11">
    <source>
        <dbReference type="EMBL" id="KAI1729070.1"/>
    </source>
</evidence>
<dbReference type="Gene3D" id="3.30.1490.490">
    <property type="match status" value="1"/>
</dbReference>
<evidence type="ECO:0000256" key="5">
    <source>
        <dbReference type="ARBA" id="ARBA00022833"/>
    </source>
</evidence>
<dbReference type="SUPFAM" id="SSF57667">
    <property type="entry name" value="beta-beta-alpha zinc fingers"/>
    <property type="match status" value="2"/>
</dbReference>
<feature type="domain" description="Zinc finger C2H2 LYAR-type" evidence="10">
    <location>
        <begin position="30"/>
        <end position="57"/>
    </location>
</feature>
<feature type="region of interest" description="Disordered" evidence="9">
    <location>
        <begin position="143"/>
        <end position="163"/>
    </location>
</feature>
<keyword evidence="7" id="KW-0539">Nucleus</keyword>
<sequence>MVYFACDLCGDSLKKNQVQKHTFQCRSNYFSCIDCQCVFDKSSYKEHIKCISENEKYGGAKYVAKENKGEVKQNSWIDQVNIAVESIKDPKLKRLLDTVKNYTNIPRKEAKFINFLQNSVKIRDQATCVLAWKAISQEIQKMKEVSQPATTDNTPQVEASAEE</sequence>
<keyword evidence="12" id="KW-1185">Reference proteome</keyword>
<dbReference type="AlphaFoldDB" id="A0AAD4NLI7"/>
<evidence type="ECO:0000256" key="3">
    <source>
        <dbReference type="ARBA" id="ARBA00022737"/>
    </source>
</evidence>
<evidence type="ECO:0000313" key="12">
    <source>
        <dbReference type="Proteomes" id="UP001201812"/>
    </source>
</evidence>
<organism evidence="11 12">
    <name type="scientific">Ditylenchus destructor</name>
    <dbReference type="NCBI Taxonomy" id="166010"/>
    <lineage>
        <taxon>Eukaryota</taxon>
        <taxon>Metazoa</taxon>
        <taxon>Ecdysozoa</taxon>
        <taxon>Nematoda</taxon>
        <taxon>Chromadorea</taxon>
        <taxon>Rhabditida</taxon>
        <taxon>Tylenchina</taxon>
        <taxon>Tylenchomorpha</taxon>
        <taxon>Sphaerularioidea</taxon>
        <taxon>Anguinidae</taxon>
        <taxon>Anguininae</taxon>
        <taxon>Ditylenchus</taxon>
    </lineage>
</organism>
<dbReference type="GO" id="GO:0006364">
    <property type="term" value="P:rRNA processing"/>
    <property type="evidence" value="ECO:0007669"/>
    <property type="project" value="TreeGrafter"/>
</dbReference>
<dbReference type="FunFam" id="3.30.1490.490:FF:000001">
    <property type="entry name" value="cell growth-regulating nucleolar protein-like"/>
    <property type="match status" value="1"/>
</dbReference>
<keyword evidence="6" id="KW-0175">Coiled coil</keyword>
<dbReference type="GO" id="GO:0005730">
    <property type="term" value="C:nucleolus"/>
    <property type="evidence" value="ECO:0007669"/>
    <property type="project" value="TreeGrafter"/>
</dbReference>
<evidence type="ECO:0000256" key="7">
    <source>
        <dbReference type="ARBA" id="ARBA00023242"/>
    </source>
</evidence>
<dbReference type="GO" id="GO:0008270">
    <property type="term" value="F:zinc ion binding"/>
    <property type="evidence" value="ECO:0007669"/>
    <property type="project" value="UniProtKB-KW"/>
</dbReference>
<protein>
    <submittedName>
        <fullName evidence="11">LYAR-type c2HC zinc finger domain-containing protein</fullName>
    </submittedName>
</protein>
<keyword evidence="5" id="KW-0862">Zinc</keyword>